<evidence type="ECO:0000256" key="5">
    <source>
        <dbReference type="ARBA" id="ARBA00023163"/>
    </source>
</evidence>
<keyword evidence="11" id="KW-1185">Reference proteome</keyword>
<evidence type="ECO:0000256" key="6">
    <source>
        <dbReference type="PROSITE-ProRule" id="PRU00169"/>
    </source>
</evidence>
<dbReference type="InterPro" id="IPR011006">
    <property type="entry name" value="CheY-like_superfamily"/>
</dbReference>
<dbReference type="InterPro" id="IPR039420">
    <property type="entry name" value="WalR-like"/>
</dbReference>
<dbReference type="SMART" id="SM00448">
    <property type="entry name" value="REC"/>
    <property type="match status" value="1"/>
</dbReference>
<protein>
    <submittedName>
        <fullName evidence="10">DNA-binding response regulator, OmpR family, contains REC and winged-helix (WHTH) domain</fullName>
    </submittedName>
</protein>
<dbReference type="GO" id="GO:0000976">
    <property type="term" value="F:transcription cis-regulatory region binding"/>
    <property type="evidence" value="ECO:0007669"/>
    <property type="project" value="TreeGrafter"/>
</dbReference>
<keyword evidence="3" id="KW-0805">Transcription regulation</keyword>
<organism evidence="10 11">
    <name type="scientific">Pelosinus propionicus DSM 13327</name>
    <dbReference type="NCBI Taxonomy" id="1123291"/>
    <lineage>
        <taxon>Bacteria</taxon>
        <taxon>Bacillati</taxon>
        <taxon>Bacillota</taxon>
        <taxon>Negativicutes</taxon>
        <taxon>Selenomonadales</taxon>
        <taxon>Sporomusaceae</taxon>
        <taxon>Pelosinus</taxon>
    </lineage>
</organism>
<dbReference type="GO" id="GO:0005829">
    <property type="term" value="C:cytosol"/>
    <property type="evidence" value="ECO:0007669"/>
    <property type="project" value="TreeGrafter"/>
</dbReference>
<dbReference type="OrthoDB" id="25887at2"/>
<dbReference type="Gene3D" id="6.10.250.690">
    <property type="match status" value="1"/>
</dbReference>
<dbReference type="GO" id="GO:0000156">
    <property type="term" value="F:phosphorelay response regulator activity"/>
    <property type="evidence" value="ECO:0007669"/>
    <property type="project" value="TreeGrafter"/>
</dbReference>
<dbReference type="SMART" id="SM00862">
    <property type="entry name" value="Trans_reg_C"/>
    <property type="match status" value="1"/>
</dbReference>
<keyword evidence="2" id="KW-0902">Two-component regulatory system</keyword>
<proteinExistence type="predicted"/>
<feature type="DNA-binding region" description="OmpR/PhoB-type" evidence="7">
    <location>
        <begin position="125"/>
        <end position="223"/>
    </location>
</feature>
<dbReference type="Proteomes" id="UP000199520">
    <property type="component" value="Unassembled WGS sequence"/>
</dbReference>
<evidence type="ECO:0000256" key="2">
    <source>
        <dbReference type="ARBA" id="ARBA00023012"/>
    </source>
</evidence>
<dbReference type="PANTHER" id="PTHR48111:SF22">
    <property type="entry name" value="REGULATOR OF RPOS"/>
    <property type="match status" value="1"/>
</dbReference>
<dbReference type="Pfam" id="PF00486">
    <property type="entry name" value="Trans_reg_C"/>
    <property type="match status" value="1"/>
</dbReference>
<evidence type="ECO:0000256" key="1">
    <source>
        <dbReference type="ARBA" id="ARBA00022553"/>
    </source>
</evidence>
<dbReference type="STRING" id="1123291.SAMN04490355_1003127"/>
<dbReference type="InterPro" id="IPR016032">
    <property type="entry name" value="Sig_transdc_resp-reg_C-effctor"/>
</dbReference>
<dbReference type="Gene3D" id="1.10.10.10">
    <property type="entry name" value="Winged helix-like DNA-binding domain superfamily/Winged helix DNA-binding domain"/>
    <property type="match status" value="1"/>
</dbReference>
<dbReference type="InterPro" id="IPR036388">
    <property type="entry name" value="WH-like_DNA-bd_sf"/>
</dbReference>
<dbReference type="Gene3D" id="3.40.50.2300">
    <property type="match status" value="1"/>
</dbReference>
<dbReference type="AlphaFoldDB" id="A0A1I4HBU3"/>
<evidence type="ECO:0000256" key="4">
    <source>
        <dbReference type="ARBA" id="ARBA00023125"/>
    </source>
</evidence>
<dbReference type="RefSeq" id="WP_090932594.1">
    <property type="nucleotide sequence ID" value="NZ_FOTS01000003.1"/>
</dbReference>
<dbReference type="PROSITE" id="PS50110">
    <property type="entry name" value="RESPONSE_REGULATORY"/>
    <property type="match status" value="1"/>
</dbReference>
<dbReference type="Pfam" id="PF00072">
    <property type="entry name" value="Response_reg"/>
    <property type="match status" value="1"/>
</dbReference>
<feature type="domain" description="OmpR/PhoB-type" evidence="9">
    <location>
        <begin position="125"/>
        <end position="223"/>
    </location>
</feature>
<name>A0A1I4HBU3_9FIRM</name>
<accession>A0A1I4HBU3</accession>
<dbReference type="PANTHER" id="PTHR48111">
    <property type="entry name" value="REGULATOR OF RPOS"/>
    <property type="match status" value="1"/>
</dbReference>
<keyword evidence="4 7" id="KW-0238">DNA-binding</keyword>
<dbReference type="PROSITE" id="PS51755">
    <property type="entry name" value="OMPR_PHOB"/>
    <property type="match status" value="1"/>
</dbReference>
<dbReference type="EMBL" id="FOTS01000003">
    <property type="protein sequence ID" value="SFL39762.1"/>
    <property type="molecule type" value="Genomic_DNA"/>
</dbReference>
<evidence type="ECO:0000256" key="7">
    <source>
        <dbReference type="PROSITE-ProRule" id="PRU01091"/>
    </source>
</evidence>
<dbReference type="InterPro" id="IPR001867">
    <property type="entry name" value="OmpR/PhoB-type_DNA-bd"/>
</dbReference>
<evidence type="ECO:0000313" key="11">
    <source>
        <dbReference type="Proteomes" id="UP000199520"/>
    </source>
</evidence>
<feature type="modified residue" description="4-aspartylphosphate" evidence="6">
    <location>
        <position position="51"/>
    </location>
</feature>
<gene>
    <name evidence="10" type="ORF">SAMN04490355_1003127</name>
</gene>
<dbReference type="InterPro" id="IPR001789">
    <property type="entry name" value="Sig_transdc_resp-reg_receiver"/>
</dbReference>
<evidence type="ECO:0000259" key="8">
    <source>
        <dbReference type="PROSITE" id="PS50110"/>
    </source>
</evidence>
<dbReference type="CDD" id="cd00383">
    <property type="entry name" value="trans_reg_C"/>
    <property type="match status" value="1"/>
</dbReference>
<evidence type="ECO:0000313" key="10">
    <source>
        <dbReference type="EMBL" id="SFL39762.1"/>
    </source>
</evidence>
<feature type="domain" description="Response regulatory" evidence="8">
    <location>
        <begin position="2"/>
        <end position="116"/>
    </location>
</feature>
<reference evidence="11" key="1">
    <citation type="submission" date="2016-10" db="EMBL/GenBank/DDBJ databases">
        <authorList>
            <person name="Varghese N."/>
            <person name="Submissions S."/>
        </authorList>
    </citation>
    <scope>NUCLEOTIDE SEQUENCE [LARGE SCALE GENOMIC DNA]</scope>
    <source>
        <strain evidence="11">DSM 13327</strain>
    </source>
</reference>
<keyword evidence="1 6" id="KW-0597">Phosphoprotein</keyword>
<dbReference type="GO" id="GO:0032993">
    <property type="term" value="C:protein-DNA complex"/>
    <property type="evidence" value="ECO:0007669"/>
    <property type="project" value="TreeGrafter"/>
</dbReference>
<evidence type="ECO:0000259" key="9">
    <source>
        <dbReference type="PROSITE" id="PS51755"/>
    </source>
</evidence>
<keyword evidence="5" id="KW-0804">Transcription</keyword>
<dbReference type="SUPFAM" id="SSF46894">
    <property type="entry name" value="C-terminal effector domain of the bipartite response regulators"/>
    <property type="match status" value="1"/>
</dbReference>
<dbReference type="GO" id="GO:0006355">
    <property type="term" value="P:regulation of DNA-templated transcription"/>
    <property type="evidence" value="ECO:0007669"/>
    <property type="project" value="InterPro"/>
</dbReference>
<sequence>MQILLAEDDLRLGKLIKYMFEKEGANVDWVVEGESAFEYAIYSSYDIIILDWMMPGESGISVCDRLRKHGYQGIILMLTAKDAVEDRVSGLDTGADDYLVKPFEFSELMARIRALLRRSNNKLIEDIIIIGKLIFNRTTKIIKYDSREICLSGREFQMLDLLIQNRGQVVPREVILDRVWGLESEVTSNNLDAYVRLLRKKIDPPDGKTFIHTVRGVGYRLEE</sequence>
<evidence type="ECO:0000256" key="3">
    <source>
        <dbReference type="ARBA" id="ARBA00023015"/>
    </source>
</evidence>
<dbReference type="SUPFAM" id="SSF52172">
    <property type="entry name" value="CheY-like"/>
    <property type="match status" value="1"/>
</dbReference>